<comment type="caution">
    <text evidence="3">The sequence shown here is derived from an EMBL/GenBank/DDBJ whole genome shotgun (WGS) entry which is preliminary data.</text>
</comment>
<dbReference type="EMBL" id="JAASRN010000002">
    <property type="protein sequence ID" value="NIK74251.1"/>
    <property type="molecule type" value="Genomic_DNA"/>
</dbReference>
<dbReference type="GO" id="GO:0016787">
    <property type="term" value="F:hydrolase activity"/>
    <property type="evidence" value="ECO:0007669"/>
    <property type="project" value="InterPro"/>
</dbReference>
<evidence type="ECO:0000313" key="4">
    <source>
        <dbReference type="Proteomes" id="UP000537126"/>
    </source>
</evidence>
<dbReference type="ESTHER" id="9bact-a0a846ms39">
    <property type="family name" value="5_AlphaBeta_hydrolase"/>
</dbReference>
<dbReference type="AlphaFoldDB" id="A0A846MS39"/>
<keyword evidence="1" id="KW-0732">Signal</keyword>
<sequence>MSCSSGLILATRHFSESPRQLRLFWLSIVSGWCLLGKSVFAQPSFQHAYYIVHNDTLPYRLYVPDTLPAKPLPLLIFLHGAGSRGMDNERHLTHFRQAAAHIARYYPCVMLAPQCPKDKRWVEVDWQLRSHQMPAEPSHPLAMSMQLLDSLLSVLPIDTNRLYITGLSMGGYGTWDWIQRQPWRFAAAAPICGGADTRNAPQLKHLPIWIFHGALDAVVPVSRSRDMYHALIEAGNRQVRYTEYPDVYHDSWKRAYASPELWQWLFSQAKNATAKH</sequence>
<dbReference type="InterPro" id="IPR029058">
    <property type="entry name" value="AB_hydrolase_fold"/>
</dbReference>
<name>A0A846MS39_9BACT</name>
<evidence type="ECO:0000256" key="1">
    <source>
        <dbReference type="ARBA" id="ARBA00022729"/>
    </source>
</evidence>
<dbReference type="SUPFAM" id="SSF53474">
    <property type="entry name" value="alpha/beta-Hydrolases"/>
    <property type="match status" value="1"/>
</dbReference>
<dbReference type="Pfam" id="PF02230">
    <property type="entry name" value="Abhydrolase_2"/>
    <property type="match status" value="1"/>
</dbReference>
<dbReference type="InterPro" id="IPR050955">
    <property type="entry name" value="Plant_Biomass_Hydrol_Est"/>
</dbReference>
<dbReference type="PANTHER" id="PTHR43037:SF1">
    <property type="entry name" value="BLL1128 PROTEIN"/>
    <property type="match status" value="1"/>
</dbReference>
<evidence type="ECO:0000313" key="3">
    <source>
        <dbReference type="EMBL" id="NIK74251.1"/>
    </source>
</evidence>
<accession>A0A846MS39</accession>
<reference evidence="3 4" key="1">
    <citation type="submission" date="2020-03" db="EMBL/GenBank/DDBJ databases">
        <title>Genomic Encyclopedia of Type Strains, Phase IV (KMG-IV): sequencing the most valuable type-strain genomes for metagenomic binning, comparative biology and taxonomic classification.</title>
        <authorList>
            <person name="Goeker M."/>
        </authorList>
    </citation>
    <scope>NUCLEOTIDE SEQUENCE [LARGE SCALE GENOMIC DNA]</scope>
    <source>
        <strain evidence="3 4">DSM 5718</strain>
    </source>
</reference>
<dbReference type="InterPro" id="IPR003140">
    <property type="entry name" value="PLipase/COase/thioEstase"/>
</dbReference>
<protein>
    <submittedName>
        <fullName evidence="3">Putative peptidase</fullName>
    </submittedName>
</protein>
<dbReference type="RefSeq" id="WP_166919755.1">
    <property type="nucleotide sequence ID" value="NZ_JAASRN010000002.1"/>
</dbReference>
<dbReference type="PANTHER" id="PTHR43037">
    <property type="entry name" value="UNNAMED PRODUCT-RELATED"/>
    <property type="match status" value="1"/>
</dbReference>
<organism evidence="3 4">
    <name type="scientific">Thermonema lapsum</name>
    <dbReference type="NCBI Taxonomy" id="28195"/>
    <lineage>
        <taxon>Bacteria</taxon>
        <taxon>Pseudomonadati</taxon>
        <taxon>Bacteroidota</taxon>
        <taxon>Cytophagia</taxon>
        <taxon>Cytophagales</taxon>
        <taxon>Thermonemataceae</taxon>
        <taxon>Thermonema</taxon>
    </lineage>
</organism>
<keyword evidence="4" id="KW-1185">Reference proteome</keyword>
<dbReference type="Proteomes" id="UP000537126">
    <property type="component" value="Unassembled WGS sequence"/>
</dbReference>
<feature type="domain" description="Phospholipase/carboxylesterase/thioesterase" evidence="2">
    <location>
        <begin position="72"/>
        <end position="254"/>
    </location>
</feature>
<proteinExistence type="predicted"/>
<gene>
    <name evidence="3" type="ORF">FHS56_001764</name>
</gene>
<evidence type="ECO:0000259" key="2">
    <source>
        <dbReference type="Pfam" id="PF02230"/>
    </source>
</evidence>
<dbReference type="Gene3D" id="3.40.50.1820">
    <property type="entry name" value="alpha/beta hydrolase"/>
    <property type="match status" value="1"/>
</dbReference>